<keyword evidence="5 9" id="KW-0648">Protein biosynthesis</keyword>
<dbReference type="InterPro" id="IPR005225">
    <property type="entry name" value="Small_GTP-bd"/>
</dbReference>
<dbReference type="Gene3D" id="3.30.70.240">
    <property type="match status" value="1"/>
</dbReference>
<keyword evidence="13" id="KW-1185">Reference proteome</keyword>
<dbReference type="InterPro" id="IPR031157">
    <property type="entry name" value="G_TR_CS"/>
</dbReference>
<feature type="compositionally biased region" description="Polar residues" evidence="10">
    <location>
        <begin position="782"/>
        <end position="791"/>
    </location>
</feature>
<feature type="binding site" evidence="9">
    <location>
        <begin position="162"/>
        <end position="166"/>
    </location>
    <ligand>
        <name>GTP</name>
        <dbReference type="ChEBI" id="CHEBI:37565"/>
    </ligand>
</feature>
<comment type="similarity">
    <text evidence="1">Belongs to the TRAFAC class translation factor GTPase superfamily. Classic translation factor GTPase family. LepA subfamily.</text>
</comment>
<evidence type="ECO:0000313" key="12">
    <source>
        <dbReference type="EMBL" id="WRT69805.1"/>
    </source>
</evidence>
<dbReference type="Gene3D" id="3.40.50.300">
    <property type="entry name" value="P-loop containing nucleotide triphosphate hydrolases"/>
    <property type="match status" value="1"/>
</dbReference>
<dbReference type="NCBIfam" id="TIGR00231">
    <property type="entry name" value="small_GTP"/>
    <property type="match status" value="1"/>
</dbReference>
<keyword evidence="3 9" id="KW-0999">Mitochondrion inner membrane</keyword>
<keyword evidence="4 9" id="KW-0378">Hydrolase</keyword>
<accession>A0ABZ1D6X7</accession>
<evidence type="ECO:0000256" key="1">
    <source>
        <dbReference type="ARBA" id="ARBA00005454"/>
    </source>
</evidence>
<dbReference type="Pfam" id="PF06421">
    <property type="entry name" value="LepA_C"/>
    <property type="match status" value="1"/>
</dbReference>
<dbReference type="InterPro" id="IPR006297">
    <property type="entry name" value="EF-4"/>
</dbReference>
<sequence>MSSVIRASRPCAACLRRLQASQSLLPSCSSTLATAGSSSSRSSRYGRTIADGPFSPKRFLASTSRNFAKASDITSKKRTVQMGEFPPERIRNLSIIAHIDHGKSTLADRLLQMTGTVPSSSNPQFLDKLKVERERGITVKAQTVSIIHKHKNGEKYLINLIDTPGHVDFSYEVSRSLGACEGGLLLVDCSQGIQAQTLSVFHHAVEANLKLLPVINKVDLPHASPEETSEEIVSSLGLPIEDHMRISAKSGLGVDQVLENIIDRLPAPKEWEADDGKLRGLIFDTFYDQFRGVVSLVRIFSGTLKKGDKVRFLQAGKRYEILEVGINNPEEVVVDRLRDGQVGYVVCNMKNSEEAFIGDTICHADKLVEPLPGFKPMKAMVYAGVFPMDSSDFPKLEESIERLTLNDRSVSIQRESSAALSQGFRLGFLGTLHMDVFKQRLEDEYSSEVIITAPTVPYKVVYLNGSEEFVSNPVDFPEVGDSKLRVRHIEEPMINATIFVPKEYIGEMMDLCSRYRGVQQEYRILENSDRAILRYSLPLAEIVTDFFSELKSSSSGFASFDYEDAGYQQSSLVKLNILINSKPVDALAMIVHKYAAQSVGKAWVKKLKEVVPRQQFELSLQAAVGAKVIARENVSAFRKDVTAGLYGGHYDRKLKHLNKQKEGKKRLKRLAGNIDIPQTAFFQVLSSRPRSFSTSARTESLSLMKSNVTPTLEQWNPVRDSSITFSSSSAAWQSSDDPIGQNLPTPTPDIPTIPEKPLIIPPPIGRSTISPPERSHKLSSIGRMTSSPPPTNVTATQLSEAFQDLHSLSPDSHVFSPGEIHEIVSALRALQKREAGDRKSAVEQIEPIIRELKDIVGGDSKAIKRLELEIISASSRTERKVKTKDILKAESNFRSLFPQVPSIEDGKAMERYKKSINHLMYLCALAGHGSRLEDWWDKLERRNLAPDSYSYLCRLILLEKSNRINEIPQILEMAFGERPQRGELEGANSSMTPEDRNVLVNFAIHAFARQGRFDVAISAYSKMIKLDSTDLGVLLGSEPAPSSRFRNQAMSIIPIPEGVKVTRSTFGPLLASYVENGNLQASLIMFKNIFESSYSPTVRDYITLFRGFSVHGELPKEGLGELGKVFGINTFITSTSSENGNGSGYIKERIDFEDRFTDLWEQGSSSSSSFYSNIHAKPPSKDINELGNEWTLEVLQEIYSSFLTLHPISPNGMKGPNKKAIWIILKAFARTSGDTYVVKKIWDDLILKFGENNEEGWKDWKIDNRLTWARKTLYGEDV</sequence>
<dbReference type="InterPro" id="IPR000640">
    <property type="entry name" value="EFG_V-like"/>
</dbReference>
<keyword evidence="6 9" id="KW-0496">Mitochondrion</keyword>
<dbReference type="PRINTS" id="PR00315">
    <property type="entry name" value="ELONGATNFCT"/>
</dbReference>
<evidence type="ECO:0000256" key="5">
    <source>
        <dbReference type="ARBA" id="ARBA00022917"/>
    </source>
</evidence>
<feature type="domain" description="Tr-type G" evidence="11">
    <location>
        <begin position="88"/>
        <end position="269"/>
    </location>
</feature>
<feature type="binding site" evidence="9">
    <location>
        <begin position="97"/>
        <end position="104"/>
    </location>
    <ligand>
        <name>GTP</name>
        <dbReference type="ChEBI" id="CHEBI:37565"/>
    </ligand>
</feature>
<dbReference type="RefSeq" id="XP_062794544.1">
    <property type="nucleotide sequence ID" value="XM_062938493.1"/>
</dbReference>
<dbReference type="InterPro" id="IPR038363">
    <property type="entry name" value="LepA_C_sf"/>
</dbReference>
<reference evidence="12 13" key="1">
    <citation type="submission" date="2024-01" db="EMBL/GenBank/DDBJ databases">
        <title>Comparative genomics of Cryptococcus and Kwoniella reveals pathogenesis evolution and contrasting modes of karyotype evolution via chromosome fusion or intercentromeric recombination.</title>
        <authorList>
            <person name="Coelho M.A."/>
            <person name="David-Palma M."/>
            <person name="Shea T."/>
            <person name="Bowers K."/>
            <person name="McGinley-Smith S."/>
            <person name="Mohammad A.W."/>
            <person name="Gnirke A."/>
            <person name="Yurkov A.M."/>
            <person name="Nowrousian M."/>
            <person name="Sun S."/>
            <person name="Cuomo C.A."/>
            <person name="Heitman J."/>
        </authorList>
    </citation>
    <scope>NUCLEOTIDE SEQUENCE [LARGE SCALE GENOMIC DNA]</scope>
    <source>
        <strain evidence="12">CBS 11374</strain>
    </source>
</reference>
<name>A0ABZ1D6X7_9TREE</name>
<dbReference type="NCBIfam" id="TIGR01393">
    <property type="entry name" value="lepA"/>
    <property type="match status" value="1"/>
</dbReference>
<protein>
    <submittedName>
        <fullName evidence="12">GTP-binding protein LepA</fullName>
    </submittedName>
</protein>
<dbReference type="CDD" id="cd03709">
    <property type="entry name" value="lepA_C"/>
    <property type="match status" value="1"/>
</dbReference>
<evidence type="ECO:0000256" key="4">
    <source>
        <dbReference type="ARBA" id="ARBA00022801"/>
    </source>
</evidence>
<dbReference type="Pfam" id="PF00009">
    <property type="entry name" value="GTP_EFTU"/>
    <property type="match status" value="1"/>
</dbReference>
<dbReference type="InterPro" id="IPR011990">
    <property type="entry name" value="TPR-like_helical_dom_sf"/>
</dbReference>
<evidence type="ECO:0000256" key="7">
    <source>
        <dbReference type="ARBA" id="ARBA00023134"/>
    </source>
</evidence>
<dbReference type="EMBL" id="CP141889">
    <property type="protein sequence ID" value="WRT69805.1"/>
    <property type="molecule type" value="Genomic_DNA"/>
</dbReference>
<dbReference type="HAMAP" id="MF_00071">
    <property type="entry name" value="LepA"/>
    <property type="match status" value="1"/>
</dbReference>
<comment type="function">
    <text evidence="9">Promotes mitochondrial protein synthesis. May act as a fidelity factor of the translation reaction, by catalyzing a one-codon backward translocation of tRNAs on improperly translocated ribosomes. Binds to mitochondrial ribosomes in a GTP-dependent manner.</text>
</comment>
<dbReference type="InterPro" id="IPR013842">
    <property type="entry name" value="LepA_CTD"/>
</dbReference>
<evidence type="ECO:0000256" key="3">
    <source>
        <dbReference type="ARBA" id="ARBA00022792"/>
    </source>
</evidence>
<dbReference type="PANTHER" id="PTHR43512:SF7">
    <property type="entry name" value="TRANSLATION FACTOR GUF1, MITOCHONDRIAL"/>
    <property type="match status" value="1"/>
</dbReference>
<dbReference type="InterPro" id="IPR004161">
    <property type="entry name" value="EFTu-like_2"/>
</dbReference>
<dbReference type="InterPro" id="IPR035647">
    <property type="entry name" value="EFG_III/V"/>
</dbReference>
<proteinExistence type="inferred from homology"/>
<comment type="similarity">
    <text evidence="9">Belongs to the GTP-binding elongation factor family. LepA subfamily.</text>
</comment>
<evidence type="ECO:0000259" key="11">
    <source>
        <dbReference type="PROSITE" id="PS51722"/>
    </source>
</evidence>
<dbReference type="PANTHER" id="PTHR43512">
    <property type="entry name" value="TRANSLATION FACTOR GUF1-RELATED"/>
    <property type="match status" value="1"/>
</dbReference>
<feature type="binding site" evidence="9">
    <location>
        <begin position="216"/>
        <end position="219"/>
    </location>
    <ligand>
        <name>GTP</name>
        <dbReference type="ChEBI" id="CHEBI:37565"/>
    </ligand>
</feature>
<evidence type="ECO:0000256" key="2">
    <source>
        <dbReference type="ARBA" id="ARBA00022741"/>
    </source>
</evidence>
<evidence type="ECO:0000313" key="13">
    <source>
        <dbReference type="Proteomes" id="UP001329825"/>
    </source>
</evidence>
<dbReference type="GeneID" id="87958926"/>
<gene>
    <name evidence="12" type="ORF">IL334_006796</name>
</gene>
<evidence type="ECO:0000256" key="6">
    <source>
        <dbReference type="ARBA" id="ARBA00023128"/>
    </source>
</evidence>
<evidence type="ECO:0000256" key="10">
    <source>
        <dbReference type="SAM" id="MobiDB-lite"/>
    </source>
</evidence>
<comment type="catalytic activity">
    <reaction evidence="9">
        <text>GTP + H2O = GDP + phosphate + H(+)</text>
        <dbReference type="Rhea" id="RHEA:19669"/>
        <dbReference type="ChEBI" id="CHEBI:15377"/>
        <dbReference type="ChEBI" id="CHEBI:15378"/>
        <dbReference type="ChEBI" id="CHEBI:37565"/>
        <dbReference type="ChEBI" id="CHEBI:43474"/>
        <dbReference type="ChEBI" id="CHEBI:58189"/>
        <dbReference type="EC" id="3.6.5.n1"/>
    </reaction>
</comment>
<dbReference type="InterPro" id="IPR027417">
    <property type="entry name" value="P-loop_NTPase"/>
</dbReference>
<dbReference type="CDD" id="cd16260">
    <property type="entry name" value="EF4_III"/>
    <property type="match status" value="1"/>
</dbReference>
<keyword evidence="8 9" id="KW-0472">Membrane</keyword>
<dbReference type="CDD" id="cd01890">
    <property type="entry name" value="LepA"/>
    <property type="match status" value="1"/>
</dbReference>
<dbReference type="Gene3D" id="2.40.30.10">
    <property type="entry name" value="Translation factors"/>
    <property type="match status" value="1"/>
</dbReference>
<dbReference type="Gene3D" id="3.30.70.2570">
    <property type="entry name" value="Elongation factor 4, C-terminal domain"/>
    <property type="match status" value="1"/>
</dbReference>
<dbReference type="Gene3D" id="1.25.40.10">
    <property type="entry name" value="Tetratricopeptide repeat domain"/>
    <property type="match status" value="1"/>
</dbReference>
<dbReference type="SUPFAM" id="SSF54980">
    <property type="entry name" value="EF-G C-terminal domain-like"/>
    <property type="match status" value="2"/>
</dbReference>
<dbReference type="Pfam" id="PF03144">
    <property type="entry name" value="GTP_EFTU_D2"/>
    <property type="match status" value="1"/>
</dbReference>
<dbReference type="SUPFAM" id="SSF52540">
    <property type="entry name" value="P-loop containing nucleoside triphosphate hydrolases"/>
    <property type="match status" value="1"/>
</dbReference>
<evidence type="ECO:0000256" key="9">
    <source>
        <dbReference type="HAMAP-Rule" id="MF_03137"/>
    </source>
</evidence>
<dbReference type="Gene3D" id="3.30.70.870">
    <property type="entry name" value="Elongation Factor G (Translational Gtpase), domain 3"/>
    <property type="match status" value="1"/>
</dbReference>
<dbReference type="InterPro" id="IPR000795">
    <property type="entry name" value="T_Tr_GTP-bd_dom"/>
</dbReference>
<comment type="subcellular location">
    <subcellularLocation>
        <location evidence="9">Mitochondrion inner membrane</location>
        <topology evidence="9">Peripheral membrane protein</topology>
        <orientation evidence="9">Matrix side</orientation>
    </subcellularLocation>
</comment>
<dbReference type="InterPro" id="IPR035654">
    <property type="entry name" value="LepA_IV"/>
</dbReference>
<dbReference type="Pfam" id="PF00679">
    <property type="entry name" value="EFG_C"/>
    <property type="match status" value="1"/>
</dbReference>
<feature type="region of interest" description="Disordered" evidence="10">
    <location>
        <begin position="729"/>
        <end position="791"/>
    </location>
</feature>
<dbReference type="CDD" id="cd03699">
    <property type="entry name" value="EF4_II"/>
    <property type="match status" value="1"/>
</dbReference>
<keyword evidence="2 9" id="KW-0547">Nucleotide-binding</keyword>
<dbReference type="PROSITE" id="PS00301">
    <property type="entry name" value="G_TR_1"/>
    <property type="match status" value="1"/>
</dbReference>
<dbReference type="Proteomes" id="UP001329825">
    <property type="component" value="Chromosome 9"/>
</dbReference>
<dbReference type="PROSITE" id="PS51722">
    <property type="entry name" value="G_TR_2"/>
    <property type="match status" value="1"/>
</dbReference>
<keyword evidence="7 9" id="KW-0342">GTP-binding</keyword>
<organism evidence="12 13">
    <name type="scientific">Kwoniella shivajii</name>
    <dbReference type="NCBI Taxonomy" id="564305"/>
    <lineage>
        <taxon>Eukaryota</taxon>
        <taxon>Fungi</taxon>
        <taxon>Dikarya</taxon>
        <taxon>Basidiomycota</taxon>
        <taxon>Agaricomycotina</taxon>
        <taxon>Tremellomycetes</taxon>
        <taxon>Tremellales</taxon>
        <taxon>Cryptococcaceae</taxon>
        <taxon>Kwoniella</taxon>
    </lineage>
</organism>
<evidence type="ECO:0000256" key="8">
    <source>
        <dbReference type="ARBA" id="ARBA00023136"/>
    </source>
</evidence>